<feature type="active site" description="Nucleophile" evidence="3">
    <location>
        <position position="113"/>
    </location>
</feature>
<dbReference type="InterPro" id="IPR027461">
    <property type="entry name" value="Carboxypeptidase_A_C_sf"/>
</dbReference>
<gene>
    <name evidence="6" type="ORF">ASU35_09730</name>
</gene>
<dbReference type="STRING" id="290052.ASU35_09730"/>
<dbReference type="InterPro" id="IPR029062">
    <property type="entry name" value="Class_I_gatase-like"/>
</dbReference>
<evidence type="ECO:0008006" key="8">
    <source>
        <dbReference type="Google" id="ProtNLM"/>
    </source>
</evidence>
<dbReference type="PANTHER" id="PTHR30237:SF5">
    <property type="entry name" value="CARBOXYPEPTIDASE VC_A0337-RELATED"/>
    <property type="match status" value="1"/>
</dbReference>
<name>A0A0V8QG94_9FIRM</name>
<dbReference type="InterPro" id="IPR040449">
    <property type="entry name" value="Peptidase_S66_N"/>
</dbReference>
<evidence type="ECO:0000259" key="5">
    <source>
        <dbReference type="Pfam" id="PF17676"/>
    </source>
</evidence>
<dbReference type="PIRSF" id="PIRSF028757">
    <property type="entry name" value="LD-carboxypeptidase"/>
    <property type="match status" value="1"/>
</dbReference>
<proteinExistence type="inferred from homology"/>
<evidence type="ECO:0000313" key="7">
    <source>
        <dbReference type="Proteomes" id="UP000054874"/>
    </source>
</evidence>
<dbReference type="RefSeq" id="WP_058352500.1">
    <property type="nucleotide sequence ID" value="NZ_CABMMD010000149.1"/>
</dbReference>
<evidence type="ECO:0000259" key="4">
    <source>
        <dbReference type="Pfam" id="PF02016"/>
    </source>
</evidence>
<evidence type="ECO:0000256" key="1">
    <source>
        <dbReference type="ARBA" id="ARBA00010233"/>
    </source>
</evidence>
<dbReference type="SUPFAM" id="SSF141986">
    <property type="entry name" value="LD-carboxypeptidase A C-terminal domain-like"/>
    <property type="match status" value="1"/>
</dbReference>
<dbReference type="Pfam" id="PF02016">
    <property type="entry name" value="Peptidase_S66"/>
    <property type="match status" value="1"/>
</dbReference>
<sequence>MRYPEFLKKGDKIGVTAPSDGNKKETDFIRLDNGKDKLDRLGFPVIETASVRKSERGRSADGKTRAEELMSLVENPEIKAVISAKGGDFLCEMLPFLDYEKISRNLKWYQGFSDNTGLVFPITTKCDIATIYGNNFNDFGMGEWHEAVINNFEILQGNLVEQESFDFYEDGFYDKVTGLEGYQEDKPVEWKLAGTASEITIKGRLLGGCLDVLLDLVGTSYEDVAGFNERYAKDGVLWYLESFDLGSEAMVRALWHLREAGWFSRVNGFVFGRPCMFHTYTGTTYEEAVLSVLGDLNKPIIFQADIGHKAPQFTIINGTYGTVWCSGGKGRLRMELR</sequence>
<dbReference type="CDD" id="cd07062">
    <property type="entry name" value="Peptidase_S66_mccF_like"/>
    <property type="match status" value="1"/>
</dbReference>
<dbReference type="InterPro" id="IPR027478">
    <property type="entry name" value="LdcA_N"/>
</dbReference>
<protein>
    <recommendedName>
        <fullName evidence="8">Peptidase S66</fullName>
    </recommendedName>
</protein>
<dbReference type="Pfam" id="PF17676">
    <property type="entry name" value="Peptidase_S66C"/>
    <property type="match status" value="1"/>
</dbReference>
<dbReference type="GO" id="GO:0016787">
    <property type="term" value="F:hydrolase activity"/>
    <property type="evidence" value="ECO:0007669"/>
    <property type="project" value="UniProtKB-KW"/>
</dbReference>
<dbReference type="OrthoDB" id="9807329at2"/>
<keyword evidence="2" id="KW-0378">Hydrolase</keyword>
<dbReference type="EMBL" id="LNAM01000149">
    <property type="protein sequence ID" value="KSV59270.1"/>
    <property type="molecule type" value="Genomic_DNA"/>
</dbReference>
<keyword evidence="7" id="KW-1185">Reference proteome</keyword>
<organism evidence="6 7">
    <name type="scientific">Acetivibrio ethanolgignens</name>
    <dbReference type="NCBI Taxonomy" id="290052"/>
    <lineage>
        <taxon>Bacteria</taxon>
        <taxon>Bacillati</taxon>
        <taxon>Bacillota</taxon>
        <taxon>Clostridia</taxon>
        <taxon>Eubacteriales</taxon>
        <taxon>Oscillospiraceae</taxon>
        <taxon>Acetivibrio</taxon>
    </lineage>
</organism>
<feature type="domain" description="LD-carboxypeptidase N-terminal" evidence="4">
    <location>
        <begin position="13"/>
        <end position="133"/>
    </location>
</feature>
<accession>A0A0V8QG94</accession>
<dbReference type="PANTHER" id="PTHR30237">
    <property type="entry name" value="MURAMOYLTETRAPEPTIDE CARBOXYPEPTIDASE"/>
    <property type="match status" value="1"/>
</dbReference>
<feature type="domain" description="LD-carboxypeptidase C-terminal" evidence="5">
    <location>
        <begin position="202"/>
        <end position="320"/>
    </location>
</feature>
<dbReference type="InterPro" id="IPR040921">
    <property type="entry name" value="Peptidase_S66C"/>
</dbReference>
<dbReference type="InterPro" id="IPR003507">
    <property type="entry name" value="S66_fam"/>
</dbReference>
<evidence type="ECO:0000256" key="2">
    <source>
        <dbReference type="ARBA" id="ARBA00022801"/>
    </source>
</evidence>
<dbReference type="AlphaFoldDB" id="A0A0V8QG94"/>
<evidence type="ECO:0000313" key="6">
    <source>
        <dbReference type="EMBL" id="KSV59270.1"/>
    </source>
</evidence>
<feature type="active site" description="Charge relay system" evidence="3">
    <location>
        <position position="308"/>
    </location>
</feature>
<reference evidence="6 7" key="1">
    <citation type="submission" date="2015-11" db="EMBL/GenBank/DDBJ databases">
        <title>Butyribacter intestini gen. nov., sp. nov., a butyric acid-producing bacterium of the family Lachnospiraceae isolated from the human faeces.</title>
        <authorList>
            <person name="Zou Y."/>
            <person name="Xue W."/>
            <person name="Luo G."/>
            <person name="Lv M."/>
        </authorList>
    </citation>
    <scope>NUCLEOTIDE SEQUENCE [LARGE SCALE GENOMIC DNA]</scope>
    <source>
        <strain evidence="6 7">ACET-33324</strain>
    </source>
</reference>
<dbReference type="SUPFAM" id="SSF52317">
    <property type="entry name" value="Class I glutamine amidotransferase-like"/>
    <property type="match status" value="1"/>
</dbReference>
<comment type="caution">
    <text evidence="6">The sequence shown here is derived from an EMBL/GenBank/DDBJ whole genome shotgun (WGS) entry which is preliminary data.</text>
</comment>
<feature type="active site" description="Charge relay system" evidence="3">
    <location>
        <position position="241"/>
    </location>
</feature>
<evidence type="ECO:0000256" key="3">
    <source>
        <dbReference type="PIRSR" id="PIRSR028757-1"/>
    </source>
</evidence>
<dbReference type="Proteomes" id="UP000054874">
    <property type="component" value="Unassembled WGS sequence"/>
</dbReference>
<dbReference type="Gene3D" id="3.40.50.10740">
    <property type="entry name" value="Class I glutamine amidotransferase-like"/>
    <property type="match status" value="1"/>
</dbReference>
<dbReference type="Gene3D" id="3.50.30.60">
    <property type="entry name" value="LD-carboxypeptidase A C-terminal domain-like"/>
    <property type="match status" value="1"/>
</dbReference>
<comment type="similarity">
    <text evidence="1">Belongs to the peptidase S66 family.</text>
</comment>